<name>A0AAW5VTT9_9LEPT</name>
<evidence type="ECO:0000313" key="4">
    <source>
        <dbReference type="Proteomes" id="UP001208912"/>
    </source>
</evidence>
<dbReference type="Proteomes" id="UP001208540">
    <property type="component" value="Unassembled WGS sequence"/>
</dbReference>
<dbReference type="Proteomes" id="UP001208912">
    <property type="component" value="Unassembled WGS sequence"/>
</dbReference>
<dbReference type="RefSeq" id="WP_265353550.1">
    <property type="nucleotide sequence ID" value="NZ_JAMQPL010000031.1"/>
</dbReference>
<comment type="caution">
    <text evidence="2">The sequence shown here is derived from an EMBL/GenBank/DDBJ whole genome shotgun (WGS) entry which is preliminary data.</text>
</comment>
<dbReference type="EMBL" id="JAMQPM010000028">
    <property type="protein sequence ID" value="MCW7528452.1"/>
    <property type="molecule type" value="Genomic_DNA"/>
</dbReference>
<gene>
    <name evidence="1" type="ORF">ND861_18995</name>
    <name evidence="2" type="ORF">ND862_19050</name>
</gene>
<organism evidence="2 3">
    <name type="scientific">Leptospira soteropolitanensis</name>
    <dbReference type="NCBI Taxonomy" id="2950025"/>
    <lineage>
        <taxon>Bacteria</taxon>
        <taxon>Pseudomonadati</taxon>
        <taxon>Spirochaetota</taxon>
        <taxon>Spirochaetia</taxon>
        <taxon>Leptospirales</taxon>
        <taxon>Leptospiraceae</taxon>
        <taxon>Leptospira</taxon>
    </lineage>
</organism>
<sequence>MTKENKTVWILGAGASMSNNFEFPNINQIFAKAKEYSIISLNVKTLKDDYKELSEFIVNCFNKSLLRTSDKIDVEKVMTFLQIEFEKKGSYSNLQLMDKVIFLIRHVLSECLVRGNSNEEYEHLVNNFLNRNTSIISFNWDIALDQLIKSNNIYENFLKQISSKFTEGFFNGYIPFPYKEFPTDTGIYLKMHGSVDWLYCPNQQCRVNNRLYVLEDSILESHYCSECHEECKILIIPPLLNKNYDKYPSIKKIWNRSFLELNNASEVIIWGYGVPPTDFYSNWLLTRSIPHETIIKIINPECLRISNHENELQEYSINKTFVNKFKEIFSRQKITFYYNYKDFKNNFDINQKYNVKV</sequence>
<evidence type="ECO:0000313" key="3">
    <source>
        <dbReference type="Proteomes" id="UP001208540"/>
    </source>
</evidence>
<dbReference type="EMBL" id="JAMQPL010000031">
    <property type="protein sequence ID" value="MCW7532322.1"/>
    <property type="molecule type" value="Genomic_DNA"/>
</dbReference>
<evidence type="ECO:0000313" key="1">
    <source>
        <dbReference type="EMBL" id="MCW7528452.1"/>
    </source>
</evidence>
<reference evidence="2 4" key="1">
    <citation type="submission" date="2022-06" db="EMBL/GenBank/DDBJ databases">
        <title>Leptospira isolates from biofilms formed at urban environments.</title>
        <authorList>
            <person name="Ribeiro P.S."/>
            <person name="Sousa T."/>
            <person name="Carvalho N."/>
            <person name="Aburjaile F."/>
            <person name="Neves F."/>
            <person name="Oliveira D."/>
            <person name="Blanco L."/>
            <person name="Lima J."/>
            <person name="Costa F."/>
            <person name="Brenig B."/>
            <person name="Soares S."/>
            <person name="Ramos R."/>
            <person name="Goes-Neto A."/>
            <person name="Matiuzzi M."/>
            <person name="Azevedo V."/>
            <person name="Ristow P."/>
        </authorList>
    </citation>
    <scope>NUCLEOTIDE SEQUENCE</scope>
    <source>
        <strain evidence="1 4">VSF19</strain>
        <strain evidence="2">VSF20</strain>
    </source>
</reference>
<keyword evidence="4" id="KW-1185">Reference proteome</keyword>
<dbReference type="AlphaFoldDB" id="A0AAW5VTT9"/>
<evidence type="ECO:0008006" key="5">
    <source>
        <dbReference type="Google" id="ProtNLM"/>
    </source>
</evidence>
<protein>
    <recommendedName>
        <fullName evidence="5">Deacetylase sirtuin-type domain-containing protein</fullName>
    </recommendedName>
</protein>
<proteinExistence type="predicted"/>
<evidence type="ECO:0000313" key="2">
    <source>
        <dbReference type="EMBL" id="MCW7532322.1"/>
    </source>
</evidence>
<accession>A0AAW5VTT9</accession>